<dbReference type="SUPFAM" id="SSF51735">
    <property type="entry name" value="NAD(P)-binding Rossmann-fold domains"/>
    <property type="match status" value="1"/>
</dbReference>
<dbReference type="STRING" id="1194695.A0A5D3CYY3"/>
<sequence length="582" mass="62280">MAAIINSNSFILTTTPNARRSFKTHDRRQFAVHAKNSGSFSSFRLGKSSNESPSSSDDPPLEDSGNSNPFRFPFGKVPDVKSLIPVVSEPSSGLSFGNSRRKDSNTVFVAGATGQAGIRLAQTLLREGFSVRAGVPELGAAQELARLAAKYKVISNEESKRLNAVESSFQDAEAIAKAIGNASKVVVTIGAGENGPTSEVTTSDALQVIQAAELAGVSHVAVVYDGNTSSSSTYNVLDGLSSFFNNLFSRSQPLSVVELLQKIAETDIGYTFIKTNLVEDFAPERAYNVVVQAEGSASSNDYKVAKSQIASLVAGVFSNTAVAENKVVEVYSSPSASSSSVDQLFSVIPTDGRRQAYAEAKAKAEEEAMRIAEKAREEAEATKKQEVEAAKSKRPSEKAATQPSSSSSSSSSFSSSPPPPPLAQESDQIAFFNSFLNKAKDFSSEQSLKLKKLSEKEPQETEEESPDTAANLVNNFFNKAKGFGSAQPWEKLSFQLQKPSEESNAQIATVRGQAKARALPPKKASIRQTQKTNSKPSFGLKQKENSKPKAAAAAAAKEETKAEVRKVFGGLFKQETIYVDDD</sequence>
<dbReference type="EMBL" id="SSTD01008511">
    <property type="protein sequence ID" value="TYK15389.1"/>
    <property type="molecule type" value="Genomic_DNA"/>
</dbReference>
<evidence type="ECO:0000259" key="2">
    <source>
        <dbReference type="Pfam" id="PF13460"/>
    </source>
</evidence>
<dbReference type="EMBL" id="SSTE01004728">
    <property type="protein sequence ID" value="KAA0061867.1"/>
    <property type="molecule type" value="Genomic_DNA"/>
</dbReference>
<feature type="domain" description="NAD(P)-binding" evidence="2">
    <location>
        <begin position="111"/>
        <end position="319"/>
    </location>
</feature>
<reference evidence="5 6" key="1">
    <citation type="submission" date="2019-08" db="EMBL/GenBank/DDBJ databases">
        <title>Draft genome sequences of two oriental melons (Cucumis melo L. var makuwa).</title>
        <authorList>
            <person name="Kwon S.-Y."/>
        </authorList>
    </citation>
    <scope>NUCLEOTIDE SEQUENCE [LARGE SCALE GENOMIC DNA]</scope>
    <source>
        <strain evidence="6">cv. Chang Bougi</strain>
        <strain evidence="5">cv. SW 3</strain>
        <tissue evidence="4">Leaf</tissue>
    </source>
</reference>
<dbReference type="PANTHER" id="PTHR47711">
    <property type="entry name" value="PROTEIN PLASTID TRANSCRIPTIONALLY ACTIVE 16, CHLOROPLASTIC"/>
    <property type="match status" value="1"/>
</dbReference>
<accession>A0A5D3CYY3</accession>
<evidence type="ECO:0000313" key="4">
    <source>
        <dbReference type="EMBL" id="TYK15389.1"/>
    </source>
</evidence>
<evidence type="ECO:0000313" key="5">
    <source>
        <dbReference type="Proteomes" id="UP000321393"/>
    </source>
</evidence>
<evidence type="ECO:0000256" key="1">
    <source>
        <dbReference type="SAM" id="MobiDB-lite"/>
    </source>
</evidence>
<proteinExistence type="predicted"/>
<dbReference type="Proteomes" id="UP000321393">
    <property type="component" value="Unassembled WGS sequence"/>
</dbReference>
<feature type="compositionally biased region" description="Polar residues" evidence="1">
    <location>
        <begin position="526"/>
        <end position="536"/>
    </location>
</feature>
<comment type="caution">
    <text evidence="4">The sequence shown here is derived from an EMBL/GenBank/DDBJ whole genome shotgun (WGS) entry which is preliminary data.</text>
</comment>
<feature type="region of interest" description="Disordered" evidence="1">
    <location>
        <begin position="443"/>
        <end position="472"/>
    </location>
</feature>
<dbReference type="AlphaFoldDB" id="A0A5D3CYY3"/>
<dbReference type="InterPro" id="IPR016040">
    <property type="entry name" value="NAD(P)-bd_dom"/>
</dbReference>
<dbReference type="InterPro" id="IPR036291">
    <property type="entry name" value="NAD(P)-bd_dom_sf"/>
</dbReference>
<feature type="compositionally biased region" description="Low complexity" evidence="1">
    <location>
        <begin position="403"/>
        <end position="415"/>
    </location>
</feature>
<dbReference type="OrthoDB" id="514963at2759"/>
<protein>
    <submittedName>
        <fullName evidence="4">Protein plastid transcriptionally active 16</fullName>
    </submittedName>
</protein>
<name>A0A5D3CYY3_CUCMM</name>
<gene>
    <name evidence="4" type="ORF">E5676_scaffold571G00290</name>
    <name evidence="3" type="ORF">E6C27_scaffold89G001090</name>
</gene>
<feature type="compositionally biased region" description="Basic and acidic residues" evidence="1">
    <location>
        <begin position="373"/>
        <end position="397"/>
    </location>
</feature>
<evidence type="ECO:0000313" key="3">
    <source>
        <dbReference type="EMBL" id="KAA0061867.1"/>
    </source>
</evidence>
<evidence type="ECO:0000313" key="6">
    <source>
        <dbReference type="Proteomes" id="UP000321947"/>
    </source>
</evidence>
<dbReference type="Pfam" id="PF13460">
    <property type="entry name" value="NAD_binding_10"/>
    <property type="match status" value="1"/>
</dbReference>
<feature type="region of interest" description="Disordered" evidence="1">
    <location>
        <begin position="373"/>
        <end position="429"/>
    </location>
</feature>
<feature type="region of interest" description="Disordered" evidence="1">
    <location>
        <begin position="503"/>
        <end position="561"/>
    </location>
</feature>
<feature type="region of interest" description="Disordered" evidence="1">
    <location>
        <begin position="42"/>
        <end position="69"/>
    </location>
</feature>
<organism evidence="4 6">
    <name type="scientific">Cucumis melo var. makuwa</name>
    <name type="common">Oriental melon</name>
    <dbReference type="NCBI Taxonomy" id="1194695"/>
    <lineage>
        <taxon>Eukaryota</taxon>
        <taxon>Viridiplantae</taxon>
        <taxon>Streptophyta</taxon>
        <taxon>Embryophyta</taxon>
        <taxon>Tracheophyta</taxon>
        <taxon>Spermatophyta</taxon>
        <taxon>Magnoliopsida</taxon>
        <taxon>eudicotyledons</taxon>
        <taxon>Gunneridae</taxon>
        <taxon>Pentapetalae</taxon>
        <taxon>rosids</taxon>
        <taxon>fabids</taxon>
        <taxon>Cucurbitales</taxon>
        <taxon>Cucurbitaceae</taxon>
        <taxon>Benincaseae</taxon>
        <taxon>Cucumis</taxon>
    </lineage>
</organism>
<dbReference type="Gene3D" id="3.40.50.720">
    <property type="entry name" value="NAD(P)-binding Rossmann-like Domain"/>
    <property type="match status" value="1"/>
</dbReference>
<dbReference type="PANTHER" id="PTHR47711:SF2">
    <property type="entry name" value="PROTEIN PLASTID TRANSCRIPTIONALLY ACTIVE 16, CHLOROPLASTIC"/>
    <property type="match status" value="1"/>
</dbReference>
<dbReference type="Proteomes" id="UP000321947">
    <property type="component" value="Unassembled WGS sequence"/>
</dbReference>
<feature type="compositionally biased region" description="Low complexity" evidence="1">
    <location>
        <begin position="48"/>
        <end position="64"/>
    </location>
</feature>